<dbReference type="InterPro" id="IPR018912">
    <property type="entry name" value="DUF2478"/>
</dbReference>
<sequence length="177" mass="19123">MNTPVIFTDSLDMAFAGIPAADTGQVDRLLCDLAIRLERDGVRLAGAVQSDIERQGECRCDMSLRILSSDNRYPISARLGPLSRGCQLDPEALECAAWEVESLLRSASNNALPQLLIVNKFSKSEAHGKGFATCIAVALERGVSVLCGIGRLSLADFQGFTDDQAELLKPNKQAIEQ</sequence>
<dbReference type="EMBL" id="CP018632">
    <property type="protein sequence ID" value="ASJ73596.1"/>
    <property type="molecule type" value="Genomic_DNA"/>
</dbReference>
<dbReference type="Proteomes" id="UP000250079">
    <property type="component" value="Chromosome"/>
</dbReference>
<dbReference type="KEGG" id="gai:IMCC3135_17585"/>
<evidence type="ECO:0000313" key="1">
    <source>
        <dbReference type="EMBL" id="ASJ73596.1"/>
    </source>
</evidence>
<proteinExistence type="predicted"/>
<gene>
    <name evidence="1" type="ORF">IMCC3135_17585</name>
</gene>
<reference evidence="1 2" key="1">
    <citation type="submission" date="2016-12" db="EMBL/GenBank/DDBJ databases">
        <authorList>
            <person name="Song W.-J."/>
            <person name="Kurnit D.M."/>
        </authorList>
    </citation>
    <scope>NUCLEOTIDE SEQUENCE [LARGE SCALE GENOMIC DNA]</scope>
    <source>
        <strain evidence="1 2">IMCC3135</strain>
    </source>
</reference>
<organism evidence="1 2">
    <name type="scientific">Granulosicoccus antarcticus IMCC3135</name>
    <dbReference type="NCBI Taxonomy" id="1192854"/>
    <lineage>
        <taxon>Bacteria</taxon>
        <taxon>Pseudomonadati</taxon>
        <taxon>Pseudomonadota</taxon>
        <taxon>Gammaproteobacteria</taxon>
        <taxon>Chromatiales</taxon>
        <taxon>Granulosicoccaceae</taxon>
        <taxon>Granulosicoccus</taxon>
    </lineage>
</organism>
<dbReference type="AlphaFoldDB" id="A0A2Z2NQ51"/>
<name>A0A2Z2NQ51_9GAMM</name>
<dbReference type="Pfam" id="PF10649">
    <property type="entry name" value="DUF2478"/>
    <property type="match status" value="1"/>
</dbReference>
<protein>
    <recommendedName>
        <fullName evidence="3">DUF2478 domain-containing protein</fullName>
    </recommendedName>
</protein>
<evidence type="ECO:0008006" key="3">
    <source>
        <dbReference type="Google" id="ProtNLM"/>
    </source>
</evidence>
<accession>A0A2Z2NQ51</accession>
<evidence type="ECO:0000313" key="2">
    <source>
        <dbReference type="Proteomes" id="UP000250079"/>
    </source>
</evidence>
<keyword evidence="2" id="KW-1185">Reference proteome</keyword>